<proteinExistence type="predicted"/>
<dbReference type="Gene3D" id="1.20.120.330">
    <property type="entry name" value="Nucleotidyltransferases domain 2"/>
    <property type="match status" value="1"/>
</dbReference>
<evidence type="ECO:0000313" key="2">
    <source>
        <dbReference type="Proteomes" id="UP001055553"/>
    </source>
</evidence>
<dbReference type="Proteomes" id="UP001055553">
    <property type="component" value="Chromosome"/>
</dbReference>
<protein>
    <submittedName>
        <fullName evidence="1">Uncharacterized protein</fullName>
    </submittedName>
</protein>
<dbReference type="GeneID" id="74568523"/>
<reference evidence="2" key="1">
    <citation type="journal article" date="2022" name="Int. J. Syst. Evol. Microbiol.">
        <title>Nanobdella aerobiophila gen. nov., sp. nov., a thermoacidophilic, obligate ectosymbiotic archaeon, and proposal of Nanobdellaceae fam. nov., Nanobdellales ord. nov. and Nanobdellia class. nov.</title>
        <authorList>
            <person name="Kato S."/>
            <person name="Ogasawara A."/>
            <person name="Itoh T."/>
            <person name="Sakai H.D."/>
            <person name="Shimizu M."/>
            <person name="Yuki M."/>
            <person name="Kaneko M."/>
            <person name="Takashina T."/>
            <person name="Ohkuma M."/>
        </authorList>
    </citation>
    <scope>NUCLEOTIDE SEQUENCE [LARGE SCALE GENOMIC DNA]</scope>
    <source>
        <strain evidence="2">MJ1</strain>
    </source>
</reference>
<dbReference type="RefSeq" id="WP_258393041.1">
    <property type="nucleotide sequence ID" value="NZ_AP019769.1"/>
</dbReference>
<evidence type="ECO:0000313" key="1">
    <source>
        <dbReference type="EMBL" id="BBL45727.1"/>
    </source>
</evidence>
<keyword evidence="2" id="KW-1185">Reference proteome</keyword>
<dbReference type="AlphaFoldDB" id="A0A915SAF5"/>
<dbReference type="KEGG" id="naer:MJ1_0577"/>
<gene>
    <name evidence="1" type="ORF">MJ1_0577</name>
</gene>
<name>A0A915SAF5_9ARCH</name>
<accession>A0A915SAF5</accession>
<dbReference type="EMBL" id="AP019769">
    <property type="protein sequence ID" value="BBL45727.1"/>
    <property type="molecule type" value="Genomic_DNA"/>
</dbReference>
<organism evidence="1 2">
    <name type="scientific">Nanobdella aerobiophila</name>
    <dbReference type="NCBI Taxonomy" id="2586965"/>
    <lineage>
        <taxon>Archaea</taxon>
        <taxon>Nanobdellota</taxon>
        <taxon>Nanobdellia</taxon>
        <taxon>Nanobdellales</taxon>
        <taxon>Nanobdellaceae</taxon>
        <taxon>Nanobdella</taxon>
    </lineage>
</organism>
<sequence length="112" mass="13521">MEPWEELLEPAEFDYQKGWYTASAVLYAKAIFRMIDYYLYKKYNITVKNHDERKIYLNSKKIIDKVCKELSDIYQSIYEIYISAYYRNITPSEASSLKEWATKIKDMIKDDK</sequence>